<feature type="domain" description="Peptidase M28" evidence="1">
    <location>
        <begin position="110"/>
        <end position="324"/>
    </location>
</feature>
<dbReference type="PANTHER" id="PTHR12147">
    <property type="entry name" value="METALLOPEPTIDASE M28 FAMILY MEMBER"/>
    <property type="match status" value="1"/>
</dbReference>
<organism evidence="2 3">
    <name type="scientific">Almyronema epifaneia S1</name>
    <dbReference type="NCBI Taxonomy" id="2991925"/>
    <lineage>
        <taxon>Bacteria</taxon>
        <taxon>Bacillati</taxon>
        <taxon>Cyanobacteriota</taxon>
        <taxon>Cyanophyceae</taxon>
        <taxon>Nodosilineales</taxon>
        <taxon>Nodosilineaceae</taxon>
        <taxon>Almyronema</taxon>
        <taxon>Almyronema epifaneia</taxon>
    </lineage>
</organism>
<proteinExistence type="predicted"/>
<dbReference type="PANTHER" id="PTHR12147:SF26">
    <property type="entry name" value="PEPTIDASE M28 DOMAIN-CONTAINING PROTEIN"/>
    <property type="match status" value="1"/>
</dbReference>
<reference evidence="2 3" key="1">
    <citation type="submission" date="2024-10" db="EMBL/GenBank/DDBJ databases">
        <authorList>
            <person name="Ratan Roy A."/>
            <person name="Morales Sandoval P.H."/>
            <person name="De Los Santos Villalobos S."/>
            <person name="Chakraborty S."/>
            <person name="Mukherjee J."/>
        </authorList>
    </citation>
    <scope>NUCLEOTIDE SEQUENCE [LARGE SCALE GENOMIC DNA]</scope>
    <source>
        <strain evidence="2 3">S1</strain>
    </source>
</reference>
<evidence type="ECO:0000259" key="1">
    <source>
        <dbReference type="Pfam" id="PF04389"/>
    </source>
</evidence>
<comment type="caution">
    <text evidence="2">The sequence shown here is derived from an EMBL/GenBank/DDBJ whole genome shotgun (WGS) entry which is preliminary data.</text>
</comment>
<protein>
    <submittedName>
        <fullName evidence="2">M20/M25/M40 family metallo-hydrolase</fullName>
    </submittedName>
</protein>
<accession>A0ABW6IBX8</accession>
<dbReference type="EMBL" id="JBHZOL010000031">
    <property type="protein sequence ID" value="MFE4105661.1"/>
    <property type="molecule type" value="Genomic_DNA"/>
</dbReference>
<name>A0ABW6IBX8_9CYAN</name>
<sequence>MSHQIRKIIGLGLVAIATLSLISIFDITPFSTASLPALRSRPIHTVAQASERFAQVMLTADADRLAAHVAAIAYPRFDEVDRIRARGYLIEQLTSFGWQVQLASFAEGTNLIADKPGTDAEAGRLVVGAHFDTVKDSPGADDNASAVAALLEIARLFGRQSHPRSLQLVFFDQEESGLLGSLAYAENAANLDKTMGAIILEMLGYSCDTAGCQRYPGDLPFALPSDRGNFIGVIGDLGHPELLSAFQATERANLPPAITLPIPLSPSLPADLLRSDHAPLWQKGIGAVLVTDTANFRNPHYHQPTDTAETLDFQFLTGVTQRVIDAVELLLKG</sequence>
<evidence type="ECO:0000313" key="3">
    <source>
        <dbReference type="Proteomes" id="UP001600165"/>
    </source>
</evidence>
<dbReference type="SUPFAM" id="SSF53187">
    <property type="entry name" value="Zn-dependent exopeptidases"/>
    <property type="match status" value="1"/>
</dbReference>
<keyword evidence="3" id="KW-1185">Reference proteome</keyword>
<dbReference type="Gene3D" id="3.40.630.10">
    <property type="entry name" value="Zn peptidases"/>
    <property type="match status" value="1"/>
</dbReference>
<evidence type="ECO:0000313" key="2">
    <source>
        <dbReference type="EMBL" id="MFE4105661.1"/>
    </source>
</evidence>
<dbReference type="Proteomes" id="UP001600165">
    <property type="component" value="Unassembled WGS sequence"/>
</dbReference>
<dbReference type="InterPro" id="IPR045175">
    <property type="entry name" value="M28_fam"/>
</dbReference>
<dbReference type="RefSeq" id="WP_377962628.1">
    <property type="nucleotide sequence ID" value="NZ_JBHZOL010000031.1"/>
</dbReference>
<gene>
    <name evidence="2" type="ORF">ACFVKH_05185</name>
</gene>
<dbReference type="InterPro" id="IPR007484">
    <property type="entry name" value="Peptidase_M28"/>
</dbReference>
<dbReference type="Pfam" id="PF04389">
    <property type="entry name" value="Peptidase_M28"/>
    <property type="match status" value="1"/>
</dbReference>